<dbReference type="Gramene" id="OPUNC03G07370.1">
    <property type="protein sequence ID" value="OPUNC03G07370.1"/>
    <property type="gene ID" value="OPUNC03G07370"/>
</dbReference>
<dbReference type="AlphaFoldDB" id="A0A0E0KA99"/>
<proteinExistence type="predicted"/>
<name>A0A0E0KA99_ORYPU</name>
<dbReference type="EnsemblPlants" id="OPUNC03G07370.1">
    <property type="protein sequence ID" value="OPUNC03G07370.1"/>
    <property type="gene ID" value="OPUNC03G07370"/>
</dbReference>
<protein>
    <submittedName>
        <fullName evidence="2">Uncharacterized protein</fullName>
    </submittedName>
</protein>
<reference evidence="2" key="2">
    <citation type="submission" date="2018-05" db="EMBL/GenBank/DDBJ databases">
        <title>OpunRS2 (Oryza punctata Reference Sequence Version 2).</title>
        <authorList>
            <person name="Zhang J."/>
            <person name="Kudrna D."/>
            <person name="Lee S."/>
            <person name="Talag J."/>
            <person name="Welchert J."/>
            <person name="Wing R.A."/>
        </authorList>
    </citation>
    <scope>NUCLEOTIDE SEQUENCE [LARGE SCALE GENOMIC DNA]</scope>
</reference>
<dbReference type="Proteomes" id="UP000026962">
    <property type="component" value="Chromosome 3"/>
</dbReference>
<feature type="region of interest" description="Disordered" evidence="1">
    <location>
        <begin position="21"/>
        <end position="42"/>
    </location>
</feature>
<evidence type="ECO:0000256" key="1">
    <source>
        <dbReference type="SAM" id="MobiDB-lite"/>
    </source>
</evidence>
<organism evidence="2">
    <name type="scientific">Oryza punctata</name>
    <name type="common">Red rice</name>
    <dbReference type="NCBI Taxonomy" id="4537"/>
    <lineage>
        <taxon>Eukaryota</taxon>
        <taxon>Viridiplantae</taxon>
        <taxon>Streptophyta</taxon>
        <taxon>Embryophyta</taxon>
        <taxon>Tracheophyta</taxon>
        <taxon>Spermatophyta</taxon>
        <taxon>Magnoliopsida</taxon>
        <taxon>Liliopsida</taxon>
        <taxon>Poales</taxon>
        <taxon>Poaceae</taxon>
        <taxon>BOP clade</taxon>
        <taxon>Oryzoideae</taxon>
        <taxon>Oryzeae</taxon>
        <taxon>Oryzinae</taxon>
        <taxon>Oryza</taxon>
    </lineage>
</organism>
<dbReference type="HOGENOM" id="CLU_2076911_0_0_1"/>
<accession>A0A0E0KA99</accession>
<keyword evidence="3" id="KW-1185">Reference proteome</keyword>
<evidence type="ECO:0000313" key="3">
    <source>
        <dbReference type="Proteomes" id="UP000026962"/>
    </source>
</evidence>
<reference evidence="2" key="1">
    <citation type="submission" date="2015-04" db="UniProtKB">
        <authorList>
            <consortium name="EnsemblPlants"/>
        </authorList>
    </citation>
    <scope>IDENTIFICATION</scope>
</reference>
<sequence>MCKLDSHTTLEEATHNLAGRISCRAAQHKQRSPKPKADYKTKSQKIPHFTLVLCLLPCIHQPLTSFAPPPPLRPRRRSRASIRRPLPAAAAVAAAAGVGAGAANLEPRGPALPREGSG</sequence>
<evidence type="ECO:0000313" key="2">
    <source>
        <dbReference type="EnsemblPlants" id="OPUNC03G07370.1"/>
    </source>
</evidence>